<dbReference type="CDD" id="cd05251">
    <property type="entry name" value="NmrA_like_SDR_a"/>
    <property type="match status" value="1"/>
</dbReference>
<dbReference type="InterPro" id="IPR008030">
    <property type="entry name" value="NmrA-like"/>
</dbReference>
<sequence length="254" mass="27793">MTRNPSSDKSQALKAKGIEVVQGDMSDGQSIRTALTGCERAFLVTDYQAKGVEGETESGNLFVDQAAAVGVKHLVFSSVGNADTHTGVPHFESKFLIEQHLRTSTIPSWTILRPAAFMENFPPAGGMQRMMTLGLFDAALQGKSLKLCSVIDIGWFAAQALEKPGEWNGRIMELAGDDITVAGMKAAYEKVEGGKPWEVPIPQLALGAMLPKEMYLMFTWFREGGYVADIGACRSIHPGMLTFEEWVRVKHHDD</sequence>
<dbReference type="Pfam" id="PF05368">
    <property type="entry name" value="NmrA"/>
    <property type="match status" value="1"/>
</dbReference>
<dbReference type="Gene3D" id="3.40.50.720">
    <property type="entry name" value="NAD(P)-binding Rossmann-like Domain"/>
    <property type="match status" value="1"/>
</dbReference>
<dbReference type="InterPro" id="IPR051164">
    <property type="entry name" value="NmrA-like_oxidored"/>
</dbReference>
<evidence type="ECO:0000313" key="4">
    <source>
        <dbReference type="EMBL" id="KZT56927.1"/>
    </source>
</evidence>
<dbReference type="AlphaFoldDB" id="A0A165FLT2"/>
<dbReference type="EMBL" id="KV423970">
    <property type="protein sequence ID" value="KZT56927.1"/>
    <property type="molecule type" value="Genomic_DNA"/>
</dbReference>
<dbReference type="Proteomes" id="UP000076842">
    <property type="component" value="Unassembled WGS sequence"/>
</dbReference>
<evidence type="ECO:0000256" key="1">
    <source>
        <dbReference type="ARBA" id="ARBA00006328"/>
    </source>
</evidence>
<dbReference type="InParanoid" id="A0A165FLT2"/>
<dbReference type="STRING" id="1353952.A0A165FLT2"/>
<comment type="similarity">
    <text evidence="1">Belongs to the NmrA-type oxidoreductase family.</text>
</comment>
<reference evidence="4 5" key="1">
    <citation type="journal article" date="2016" name="Mol. Biol. Evol.">
        <title>Comparative Genomics of Early-Diverging Mushroom-Forming Fungi Provides Insights into the Origins of Lignocellulose Decay Capabilities.</title>
        <authorList>
            <person name="Nagy L.G."/>
            <person name="Riley R."/>
            <person name="Tritt A."/>
            <person name="Adam C."/>
            <person name="Daum C."/>
            <person name="Floudas D."/>
            <person name="Sun H."/>
            <person name="Yadav J.S."/>
            <person name="Pangilinan J."/>
            <person name="Larsson K.H."/>
            <person name="Matsuura K."/>
            <person name="Barry K."/>
            <person name="Labutti K."/>
            <person name="Kuo R."/>
            <person name="Ohm R.A."/>
            <person name="Bhattacharya S.S."/>
            <person name="Shirouzu T."/>
            <person name="Yoshinaga Y."/>
            <person name="Martin F.M."/>
            <person name="Grigoriev I.V."/>
            <person name="Hibbett D.S."/>
        </authorList>
    </citation>
    <scope>NUCLEOTIDE SEQUENCE [LARGE SCALE GENOMIC DNA]</scope>
    <source>
        <strain evidence="4 5">HHB12733</strain>
    </source>
</reference>
<keyword evidence="2" id="KW-0521">NADP</keyword>
<accession>A0A165FLT2</accession>
<dbReference type="OrthoDB" id="9997102at2759"/>
<dbReference type="PANTHER" id="PTHR42748:SF7">
    <property type="entry name" value="NMRA LIKE REDOX SENSOR 1-RELATED"/>
    <property type="match status" value="1"/>
</dbReference>
<evidence type="ECO:0000313" key="5">
    <source>
        <dbReference type="Proteomes" id="UP000076842"/>
    </source>
</evidence>
<dbReference type="Gene3D" id="3.90.25.10">
    <property type="entry name" value="UDP-galactose 4-epimerase, domain 1"/>
    <property type="match status" value="1"/>
</dbReference>
<evidence type="ECO:0000256" key="2">
    <source>
        <dbReference type="ARBA" id="ARBA00022857"/>
    </source>
</evidence>
<gene>
    <name evidence="4" type="ORF">CALCODRAFT_524147</name>
</gene>
<dbReference type="InterPro" id="IPR036291">
    <property type="entry name" value="NAD(P)-bd_dom_sf"/>
</dbReference>
<proteinExistence type="inferred from homology"/>
<dbReference type="PANTHER" id="PTHR42748">
    <property type="entry name" value="NITROGEN METABOLITE REPRESSION PROTEIN NMRA FAMILY MEMBER"/>
    <property type="match status" value="1"/>
</dbReference>
<keyword evidence="5" id="KW-1185">Reference proteome</keyword>
<organism evidence="4 5">
    <name type="scientific">Calocera cornea HHB12733</name>
    <dbReference type="NCBI Taxonomy" id="1353952"/>
    <lineage>
        <taxon>Eukaryota</taxon>
        <taxon>Fungi</taxon>
        <taxon>Dikarya</taxon>
        <taxon>Basidiomycota</taxon>
        <taxon>Agaricomycotina</taxon>
        <taxon>Dacrymycetes</taxon>
        <taxon>Dacrymycetales</taxon>
        <taxon>Dacrymycetaceae</taxon>
        <taxon>Calocera</taxon>
    </lineage>
</organism>
<name>A0A165FLT2_9BASI</name>
<protein>
    <submittedName>
        <fullName evidence="4">NAD(P)-binding protein</fullName>
    </submittedName>
</protein>
<dbReference type="SUPFAM" id="SSF51735">
    <property type="entry name" value="NAD(P)-binding Rossmann-fold domains"/>
    <property type="match status" value="1"/>
</dbReference>
<evidence type="ECO:0000259" key="3">
    <source>
        <dbReference type="Pfam" id="PF05368"/>
    </source>
</evidence>
<feature type="domain" description="NmrA-like" evidence="3">
    <location>
        <begin position="1"/>
        <end position="246"/>
    </location>
</feature>